<gene>
    <name evidence="2" type="ORF">QLQ12_46465</name>
</gene>
<feature type="transmembrane region" description="Helical" evidence="1">
    <location>
        <begin position="165"/>
        <end position="187"/>
    </location>
</feature>
<organism evidence="2 3">
    <name type="scientific">Actinoplanes sandaracinus</name>
    <dbReference type="NCBI Taxonomy" id="3045177"/>
    <lineage>
        <taxon>Bacteria</taxon>
        <taxon>Bacillati</taxon>
        <taxon>Actinomycetota</taxon>
        <taxon>Actinomycetes</taxon>
        <taxon>Micromonosporales</taxon>
        <taxon>Micromonosporaceae</taxon>
        <taxon>Actinoplanes</taxon>
    </lineage>
</organism>
<evidence type="ECO:0000313" key="3">
    <source>
        <dbReference type="Proteomes" id="UP001241758"/>
    </source>
</evidence>
<dbReference type="Pfam" id="PF06197">
    <property type="entry name" value="DUF998"/>
    <property type="match status" value="1"/>
</dbReference>
<keyword evidence="1" id="KW-0812">Transmembrane</keyword>
<dbReference type="RefSeq" id="WP_282767492.1">
    <property type="nucleotide sequence ID" value="NZ_JASCTH010000071.1"/>
</dbReference>
<feature type="transmembrane region" description="Helical" evidence="1">
    <location>
        <begin position="85"/>
        <end position="104"/>
    </location>
</feature>
<protein>
    <submittedName>
        <fullName evidence="2">DUF998 domain-containing protein</fullName>
    </submittedName>
</protein>
<keyword evidence="3" id="KW-1185">Reference proteome</keyword>
<sequence length="251" mass="26414">MTVESRVTRVLLACGAVGAPFSLVVFHLDAVTRPGYELLRHGPSLLMTGDWGWIQITNFVVTGILMLACAVGLRRTLVPGLGSSWGPLLMVAYGLGMICTGVFVTDPQLGFPPGAPQDLLPGVNAEASWHGNVHTVSVLFMYASLTAACFVFARRFAAEPGGRWWAASLVATGVAAPTVLIVGAFIFQTLSLSSQWIAVADGVAGRVIIPLGWIWAALVPARMLATLTQPSLAFASAAPDPRTTRPNGEAC</sequence>
<evidence type="ECO:0000256" key="1">
    <source>
        <dbReference type="SAM" id="Phobius"/>
    </source>
</evidence>
<feature type="transmembrane region" description="Helical" evidence="1">
    <location>
        <begin position="7"/>
        <end position="31"/>
    </location>
</feature>
<feature type="transmembrane region" description="Helical" evidence="1">
    <location>
        <begin position="51"/>
        <end position="73"/>
    </location>
</feature>
<feature type="transmembrane region" description="Helical" evidence="1">
    <location>
        <begin position="207"/>
        <end position="225"/>
    </location>
</feature>
<reference evidence="2 3" key="1">
    <citation type="submission" date="2023-05" db="EMBL/GenBank/DDBJ databases">
        <title>Actinoplanes sp. NEAU-A12 genome sequencing.</title>
        <authorList>
            <person name="Wang Z.-S."/>
        </authorList>
    </citation>
    <scope>NUCLEOTIDE SEQUENCE [LARGE SCALE GENOMIC DNA]</scope>
    <source>
        <strain evidence="2 3">NEAU-A12</strain>
    </source>
</reference>
<feature type="transmembrane region" description="Helical" evidence="1">
    <location>
        <begin position="133"/>
        <end position="153"/>
    </location>
</feature>
<dbReference type="EMBL" id="JASCTH010000071">
    <property type="protein sequence ID" value="MDI6106032.1"/>
    <property type="molecule type" value="Genomic_DNA"/>
</dbReference>
<dbReference type="Proteomes" id="UP001241758">
    <property type="component" value="Unassembled WGS sequence"/>
</dbReference>
<evidence type="ECO:0000313" key="2">
    <source>
        <dbReference type="EMBL" id="MDI6106032.1"/>
    </source>
</evidence>
<keyword evidence="1" id="KW-1133">Transmembrane helix</keyword>
<comment type="caution">
    <text evidence="2">The sequence shown here is derived from an EMBL/GenBank/DDBJ whole genome shotgun (WGS) entry which is preliminary data.</text>
</comment>
<dbReference type="InterPro" id="IPR009339">
    <property type="entry name" value="DUF998"/>
</dbReference>
<name>A0ABT6X1Y1_9ACTN</name>
<keyword evidence="1" id="KW-0472">Membrane</keyword>
<proteinExistence type="predicted"/>
<accession>A0ABT6X1Y1</accession>